<dbReference type="InterPro" id="IPR048280">
    <property type="entry name" value="COX6B-like"/>
</dbReference>
<dbReference type="Pfam" id="PF02297">
    <property type="entry name" value="COX6B"/>
    <property type="match status" value="1"/>
</dbReference>
<dbReference type="FunFam" id="1.10.10.140:FF:000001">
    <property type="entry name" value="Cytochrome c oxidase subunit 6B1"/>
    <property type="match status" value="1"/>
</dbReference>
<comment type="function">
    <text evidence="4">Component of the cytochrome c oxidase, the last enzyme in the mitochondrial electron transport chain which drives oxidative phosphorylation.</text>
</comment>
<feature type="disulfide bond" evidence="5">
    <location>
        <begin position="24"/>
        <end position="56"/>
    </location>
</feature>
<protein>
    <recommendedName>
        <fullName evidence="4">Cytochrome c oxidase subunit</fullName>
    </recommendedName>
</protein>
<sequence length="77" mass="9206">MVEVKLETPQFDARFPNQNQTRACWQYFVDYQRCVKAKGEDYAPCDQFRKAYKSICPDEWSDKWTEQLEEGKFAAEL</sequence>
<dbReference type="CDD" id="cd00926">
    <property type="entry name" value="Cyt_c_Oxidase_VIb"/>
    <property type="match status" value="1"/>
</dbReference>
<dbReference type="GeneID" id="25913275"/>
<dbReference type="EMBL" id="KQ244168">
    <property type="protein sequence ID" value="KNC74687.1"/>
    <property type="molecule type" value="Genomic_DNA"/>
</dbReference>
<keyword evidence="7" id="KW-1185">Reference proteome</keyword>
<dbReference type="Proteomes" id="UP000054560">
    <property type="component" value="Unassembled WGS sequence"/>
</dbReference>
<evidence type="ECO:0000313" key="7">
    <source>
        <dbReference type="Proteomes" id="UP000054560"/>
    </source>
</evidence>
<keyword evidence="3 5" id="KW-1015">Disulfide bond</keyword>
<evidence type="ECO:0000313" key="6">
    <source>
        <dbReference type="EMBL" id="KNC74687.1"/>
    </source>
</evidence>
<evidence type="ECO:0000256" key="2">
    <source>
        <dbReference type="ARBA" id="ARBA00023128"/>
    </source>
</evidence>
<dbReference type="GO" id="GO:0005739">
    <property type="term" value="C:mitochondrion"/>
    <property type="evidence" value="ECO:0007669"/>
    <property type="project" value="UniProtKB-SubCell"/>
</dbReference>
<organism evidence="6 7">
    <name type="scientific">Sphaeroforma arctica JP610</name>
    <dbReference type="NCBI Taxonomy" id="667725"/>
    <lineage>
        <taxon>Eukaryota</taxon>
        <taxon>Ichthyosporea</taxon>
        <taxon>Ichthyophonida</taxon>
        <taxon>Sphaeroforma</taxon>
    </lineage>
</organism>
<dbReference type="PROSITE" id="PS51808">
    <property type="entry name" value="CHCH"/>
    <property type="match status" value="1"/>
</dbReference>
<dbReference type="Gene3D" id="1.10.10.140">
    <property type="entry name" value="Cytochrome c oxidase, subunit VIb"/>
    <property type="match status" value="1"/>
</dbReference>
<feature type="disulfide bond" evidence="5">
    <location>
        <begin position="34"/>
        <end position="45"/>
    </location>
</feature>
<comment type="subcellular location">
    <subcellularLocation>
        <location evidence="1">Mitochondrion</location>
    </subcellularLocation>
</comment>
<dbReference type="InterPro" id="IPR003213">
    <property type="entry name" value="Cyt_c_oxidase_su6B"/>
</dbReference>
<name>A0A0L0FD61_9EUKA</name>
<dbReference type="OrthoDB" id="1107506at2759"/>
<dbReference type="AlphaFoldDB" id="A0A0L0FD61"/>
<evidence type="ECO:0000256" key="4">
    <source>
        <dbReference type="PIRNR" id="PIRNR000278"/>
    </source>
</evidence>
<dbReference type="STRING" id="667725.A0A0L0FD61"/>
<keyword evidence="2 4" id="KW-0496">Mitochondrion</keyword>
<gene>
    <name evidence="6" type="ORF">SARC_12771</name>
</gene>
<dbReference type="RefSeq" id="XP_014148589.1">
    <property type="nucleotide sequence ID" value="XM_014293114.1"/>
</dbReference>
<evidence type="ECO:0000256" key="3">
    <source>
        <dbReference type="ARBA" id="ARBA00023157"/>
    </source>
</evidence>
<dbReference type="GO" id="GO:0045277">
    <property type="term" value="C:respiratory chain complex IV"/>
    <property type="evidence" value="ECO:0007669"/>
    <property type="project" value="InterPro"/>
</dbReference>
<dbReference type="SUPFAM" id="SSF47694">
    <property type="entry name" value="Cytochrome c oxidase subunit h"/>
    <property type="match status" value="1"/>
</dbReference>
<dbReference type="PIRSF" id="PIRSF000278">
    <property type="entry name" value="Cyt_c_oxidase_6B"/>
    <property type="match status" value="1"/>
</dbReference>
<dbReference type="InterPro" id="IPR036549">
    <property type="entry name" value="CX6/COA6-like_sf"/>
</dbReference>
<accession>A0A0L0FD61</accession>
<comment type="similarity">
    <text evidence="4">Belongs to the cytochrome c oxidase subunit 6B.</text>
</comment>
<evidence type="ECO:0000256" key="5">
    <source>
        <dbReference type="PIRSR" id="PIRSR000278-1"/>
    </source>
</evidence>
<proteinExistence type="inferred from homology"/>
<reference evidence="6 7" key="1">
    <citation type="submission" date="2011-02" db="EMBL/GenBank/DDBJ databases">
        <title>The Genome Sequence of Sphaeroforma arctica JP610.</title>
        <authorList>
            <consortium name="The Broad Institute Genome Sequencing Platform"/>
            <person name="Russ C."/>
            <person name="Cuomo C."/>
            <person name="Young S.K."/>
            <person name="Zeng Q."/>
            <person name="Gargeya S."/>
            <person name="Alvarado L."/>
            <person name="Berlin A."/>
            <person name="Chapman S.B."/>
            <person name="Chen Z."/>
            <person name="Freedman E."/>
            <person name="Gellesch M."/>
            <person name="Goldberg J."/>
            <person name="Griggs A."/>
            <person name="Gujja S."/>
            <person name="Heilman E."/>
            <person name="Heiman D."/>
            <person name="Howarth C."/>
            <person name="Mehta T."/>
            <person name="Neiman D."/>
            <person name="Pearson M."/>
            <person name="Roberts A."/>
            <person name="Saif S."/>
            <person name="Shea T."/>
            <person name="Shenoy N."/>
            <person name="Sisk P."/>
            <person name="Stolte C."/>
            <person name="Sykes S."/>
            <person name="White J."/>
            <person name="Yandava C."/>
            <person name="Burger G."/>
            <person name="Gray M.W."/>
            <person name="Holland P.W.H."/>
            <person name="King N."/>
            <person name="Lang F.B.F."/>
            <person name="Roger A.J."/>
            <person name="Ruiz-Trillo I."/>
            <person name="Haas B."/>
            <person name="Nusbaum C."/>
            <person name="Birren B."/>
        </authorList>
    </citation>
    <scope>NUCLEOTIDE SEQUENCE [LARGE SCALE GENOMIC DNA]</scope>
    <source>
        <strain evidence="6 7">JP610</strain>
    </source>
</reference>
<dbReference type="PANTHER" id="PTHR11387">
    <property type="entry name" value="CYTOCHROME C OXIDASE SUBUNIT 6B"/>
    <property type="match status" value="1"/>
</dbReference>
<evidence type="ECO:0000256" key="1">
    <source>
        <dbReference type="ARBA" id="ARBA00004173"/>
    </source>
</evidence>
<dbReference type="eggNOG" id="KOG3057">
    <property type="taxonomic scope" value="Eukaryota"/>
</dbReference>